<keyword evidence="4" id="KW-0132">Cell division</keyword>
<dbReference type="GO" id="GO:0051301">
    <property type="term" value="P:cell division"/>
    <property type="evidence" value="ECO:0007669"/>
    <property type="project" value="UniProtKB-KW"/>
</dbReference>
<dbReference type="RefSeq" id="WP_136780962.1">
    <property type="nucleotide sequence ID" value="NZ_SWCO01000001.1"/>
</dbReference>
<evidence type="ECO:0000256" key="14">
    <source>
        <dbReference type="ARBA" id="ARBA00042443"/>
    </source>
</evidence>
<dbReference type="SUPFAM" id="SSF55205">
    <property type="entry name" value="EPT/RTPC-like"/>
    <property type="match status" value="1"/>
</dbReference>
<reference evidence="18 19" key="1">
    <citation type="submission" date="2019-04" db="EMBL/GenBank/DDBJ databases">
        <title>Alteromonas portus sp. nov., an alginate lyase-excreting marine bacterium.</title>
        <authorList>
            <person name="Huang H."/>
            <person name="Mo K."/>
            <person name="Bao S."/>
        </authorList>
    </citation>
    <scope>NUCLEOTIDE SEQUENCE [LARGE SCALE GENOMIC DNA]</scope>
    <source>
        <strain evidence="18 19">HB161718</strain>
    </source>
</reference>
<keyword evidence="5 18" id="KW-0808">Transferase</keyword>
<dbReference type="InterPro" id="IPR050068">
    <property type="entry name" value="MurA_subfamily"/>
</dbReference>
<dbReference type="PANTHER" id="PTHR43783">
    <property type="entry name" value="UDP-N-ACETYLGLUCOSAMINE 1-CARBOXYVINYLTRANSFERASE"/>
    <property type="match status" value="1"/>
</dbReference>
<evidence type="ECO:0000256" key="16">
    <source>
        <dbReference type="ARBA" id="ARBA00047527"/>
    </source>
</evidence>
<organism evidence="18 19">
    <name type="scientific">Alteromonas portus</name>
    <dbReference type="NCBI Taxonomy" id="2565549"/>
    <lineage>
        <taxon>Bacteria</taxon>
        <taxon>Pseudomonadati</taxon>
        <taxon>Pseudomonadota</taxon>
        <taxon>Gammaproteobacteria</taxon>
        <taxon>Alteromonadales</taxon>
        <taxon>Alteromonadaceae</taxon>
        <taxon>Alteromonas/Salinimonas group</taxon>
        <taxon>Alteromonas</taxon>
    </lineage>
</organism>
<comment type="subcellular location">
    <subcellularLocation>
        <location evidence="1">Cytoplasm</location>
    </subcellularLocation>
</comment>
<sequence length="425" mass="46020">MKAIIEGGKTPVGTVVVSGAKNSATRLLAAACISDGEVVLNNFPTELVDARHKIRFLENVGADIVVDEVKESLTINSSSIRCTELDTYDYPIRTTYLLVASQIKNSGEALIPYPGGCKIGSRGYDLHMMVWRDLGAEVTEEPDFIRVKASKFKGGTIKFPISTVGGTENALICACIAEGKTEIVNAYITPEIEDLIDFLTRMGAHIEVTGNSHITVVGASGRLKGVIKSVMYDRIEALTWLVYAVMSGGTLHIKNVPFDSMQVPLLHLKEAGIDFLSNSSSIYYSPDCLINGQVQPFELACGAHPGIISDMQSFYTLLGIIAKGDSRIFDYRYPKRIAYANELQKLISTPVVEAEEGKITTRGPGKFKAGEVTSTDLRGSMALVMAALCAEGKTVVHDVEMALRGYNKLDKKLAGLGINIEVVDE</sequence>
<protein>
    <recommendedName>
        <fullName evidence="13">UDP-N-acetylglucosamine 1-carboxyvinyltransferase</fullName>
        <ecNumber evidence="12">2.5.1.7</ecNumber>
    </recommendedName>
    <alternativeName>
        <fullName evidence="14">Enoylpyruvate transferase</fullName>
    </alternativeName>
    <alternativeName>
        <fullName evidence="15">UDP-N-acetylglucosamine enolpyruvyl transferase</fullName>
    </alternativeName>
</protein>
<dbReference type="GO" id="GO:0008760">
    <property type="term" value="F:UDP-N-acetylglucosamine 1-carboxyvinyltransferase activity"/>
    <property type="evidence" value="ECO:0007669"/>
    <property type="project" value="UniProtKB-EC"/>
</dbReference>
<evidence type="ECO:0000256" key="8">
    <source>
        <dbReference type="ARBA" id="ARBA00023306"/>
    </source>
</evidence>
<dbReference type="AlphaFoldDB" id="A0A4U0ZJU9"/>
<keyword evidence="19" id="KW-1185">Reference proteome</keyword>
<keyword evidence="7" id="KW-0573">Peptidoglycan synthesis</keyword>
<dbReference type="OrthoDB" id="9803760at2"/>
<evidence type="ECO:0000256" key="11">
    <source>
        <dbReference type="ARBA" id="ARBA00038367"/>
    </source>
</evidence>
<keyword evidence="10" id="KW-0670">Pyruvate</keyword>
<dbReference type="PANTHER" id="PTHR43783:SF1">
    <property type="entry name" value="UDP-N-ACETYLGLUCOSAMINE 1-CARBOXYVINYLTRANSFERASE"/>
    <property type="match status" value="1"/>
</dbReference>
<dbReference type="EC" id="2.5.1.7" evidence="12"/>
<evidence type="ECO:0000259" key="17">
    <source>
        <dbReference type="Pfam" id="PF00275"/>
    </source>
</evidence>
<name>A0A4U0ZJU9_9ALTE</name>
<evidence type="ECO:0000256" key="10">
    <source>
        <dbReference type="ARBA" id="ARBA00023317"/>
    </source>
</evidence>
<comment type="pathway">
    <text evidence="2">Cell wall biogenesis; peptidoglycan biosynthesis.</text>
</comment>
<dbReference type="Pfam" id="PF00275">
    <property type="entry name" value="EPSP_synthase"/>
    <property type="match status" value="1"/>
</dbReference>
<dbReference type="NCBIfam" id="NF006873">
    <property type="entry name" value="PRK09369.1"/>
    <property type="match status" value="1"/>
</dbReference>
<dbReference type="InterPro" id="IPR036968">
    <property type="entry name" value="Enolpyruvate_Tfrase_sf"/>
</dbReference>
<dbReference type="InterPro" id="IPR013792">
    <property type="entry name" value="RNA3'P_cycl/enolpyr_Trfase_a/b"/>
</dbReference>
<dbReference type="GO" id="GO:0071555">
    <property type="term" value="P:cell wall organization"/>
    <property type="evidence" value="ECO:0007669"/>
    <property type="project" value="UniProtKB-KW"/>
</dbReference>
<comment type="catalytic activity">
    <reaction evidence="16">
        <text>phosphoenolpyruvate + UDP-N-acetyl-alpha-D-glucosamine = UDP-N-acetyl-3-O-(1-carboxyvinyl)-alpha-D-glucosamine + phosphate</text>
        <dbReference type="Rhea" id="RHEA:18681"/>
        <dbReference type="ChEBI" id="CHEBI:43474"/>
        <dbReference type="ChEBI" id="CHEBI:57705"/>
        <dbReference type="ChEBI" id="CHEBI:58702"/>
        <dbReference type="ChEBI" id="CHEBI:68483"/>
        <dbReference type="EC" id="2.5.1.7"/>
    </reaction>
</comment>
<dbReference type="Gene3D" id="3.65.10.10">
    <property type="entry name" value="Enolpyruvate transferase domain"/>
    <property type="match status" value="2"/>
</dbReference>
<evidence type="ECO:0000256" key="6">
    <source>
        <dbReference type="ARBA" id="ARBA00022960"/>
    </source>
</evidence>
<accession>A0A4U0ZJU9</accession>
<evidence type="ECO:0000256" key="1">
    <source>
        <dbReference type="ARBA" id="ARBA00004496"/>
    </source>
</evidence>
<evidence type="ECO:0000256" key="4">
    <source>
        <dbReference type="ARBA" id="ARBA00022618"/>
    </source>
</evidence>
<dbReference type="EMBL" id="SWCO01000001">
    <property type="protein sequence ID" value="TKB05206.1"/>
    <property type="molecule type" value="Genomic_DNA"/>
</dbReference>
<evidence type="ECO:0000256" key="13">
    <source>
        <dbReference type="ARBA" id="ARBA00039754"/>
    </source>
</evidence>
<feature type="domain" description="Enolpyruvate transferase" evidence="17">
    <location>
        <begin position="7"/>
        <end position="413"/>
    </location>
</feature>
<proteinExistence type="inferred from homology"/>
<evidence type="ECO:0000256" key="3">
    <source>
        <dbReference type="ARBA" id="ARBA00022490"/>
    </source>
</evidence>
<comment type="similarity">
    <text evidence="11">Belongs to the EPSP synthase family. MurA subfamily.</text>
</comment>
<evidence type="ECO:0000313" key="18">
    <source>
        <dbReference type="EMBL" id="TKB05206.1"/>
    </source>
</evidence>
<evidence type="ECO:0000313" key="19">
    <source>
        <dbReference type="Proteomes" id="UP000305471"/>
    </source>
</evidence>
<evidence type="ECO:0000256" key="15">
    <source>
        <dbReference type="ARBA" id="ARBA00042842"/>
    </source>
</evidence>
<keyword evidence="3" id="KW-0963">Cytoplasm</keyword>
<dbReference type="CDD" id="cd01555">
    <property type="entry name" value="UdpNAET"/>
    <property type="match status" value="1"/>
</dbReference>
<gene>
    <name evidence="18" type="ORF">E5672_03750</name>
</gene>
<evidence type="ECO:0000256" key="12">
    <source>
        <dbReference type="ARBA" id="ARBA00039108"/>
    </source>
</evidence>
<keyword evidence="6" id="KW-0133">Cell shape</keyword>
<evidence type="ECO:0000256" key="9">
    <source>
        <dbReference type="ARBA" id="ARBA00023316"/>
    </source>
</evidence>
<evidence type="ECO:0000256" key="2">
    <source>
        <dbReference type="ARBA" id="ARBA00004752"/>
    </source>
</evidence>
<dbReference type="GO" id="GO:0019277">
    <property type="term" value="P:UDP-N-acetylgalactosamine biosynthetic process"/>
    <property type="evidence" value="ECO:0007669"/>
    <property type="project" value="InterPro"/>
</dbReference>
<dbReference type="GO" id="GO:0009252">
    <property type="term" value="P:peptidoglycan biosynthetic process"/>
    <property type="evidence" value="ECO:0007669"/>
    <property type="project" value="UniProtKB-KW"/>
</dbReference>
<dbReference type="GO" id="GO:0008360">
    <property type="term" value="P:regulation of cell shape"/>
    <property type="evidence" value="ECO:0007669"/>
    <property type="project" value="UniProtKB-KW"/>
</dbReference>
<comment type="caution">
    <text evidence="18">The sequence shown here is derived from an EMBL/GenBank/DDBJ whole genome shotgun (WGS) entry which is preliminary data.</text>
</comment>
<dbReference type="InterPro" id="IPR001986">
    <property type="entry name" value="Enolpyruvate_Tfrase_dom"/>
</dbReference>
<keyword evidence="9" id="KW-0961">Cell wall biogenesis/degradation</keyword>
<keyword evidence="8" id="KW-0131">Cell cycle</keyword>
<evidence type="ECO:0000256" key="7">
    <source>
        <dbReference type="ARBA" id="ARBA00022984"/>
    </source>
</evidence>
<dbReference type="Proteomes" id="UP000305471">
    <property type="component" value="Unassembled WGS sequence"/>
</dbReference>
<dbReference type="GO" id="GO:0005737">
    <property type="term" value="C:cytoplasm"/>
    <property type="evidence" value="ECO:0007669"/>
    <property type="project" value="UniProtKB-SubCell"/>
</dbReference>
<dbReference type="InterPro" id="IPR005750">
    <property type="entry name" value="UDP_GlcNAc_COvinyl_MurA"/>
</dbReference>
<evidence type="ECO:0000256" key="5">
    <source>
        <dbReference type="ARBA" id="ARBA00022679"/>
    </source>
</evidence>